<dbReference type="AlphaFoldDB" id="A0A5C7H4B3"/>
<proteinExistence type="predicted"/>
<name>A0A5C7H4B3_9ROSI</name>
<feature type="domain" description="Reverse transcriptase Ty1/copia-type" evidence="1">
    <location>
        <begin position="1"/>
        <end position="64"/>
    </location>
</feature>
<reference evidence="3" key="1">
    <citation type="journal article" date="2019" name="Gigascience">
        <title>De novo genome assembly of the endangered Acer yangbiense, a plant species with extremely small populations endemic to Yunnan Province, China.</title>
        <authorList>
            <person name="Yang J."/>
            <person name="Wariss H.M."/>
            <person name="Tao L."/>
            <person name="Zhang R."/>
            <person name="Yun Q."/>
            <person name="Hollingsworth P."/>
            <person name="Dao Z."/>
            <person name="Luo G."/>
            <person name="Guo H."/>
            <person name="Ma Y."/>
            <person name="Sun W."/>
        </authorList>
    </citation>
    <scope>NUCLEOTIDE SEQUENCE [LARGE SCALE GENOMIC DNA]</scope>
    <source>
        <strain evidence="3">cv. Malutang</strain>
    </source>
</reference>
<evidence type="ECO:0000259" key="1">
    <source>
        <dbReference type="Pfam" id="PF07727"/>
    </source>
</evidence>
<dbReference type="Proteomes" id="UP000323000">
    <property type="component" value="Chromosome 11"/>
</dbReference>
<protein>
    <recommendedName>
        <fullName evidence="1">Reverse transcriptase Ty1/copia-type domain-containing protein</fullName>
    </recommendedName>
</protein>
<evidence type="ECO:0000313" key="3">
    <source>
        <dbReference type="Proteomes" id="UP000323000"/>
    </source>
</evidence>
<dbReference type="PANTHER" id="PTHR11439:SF517">
    <property type="entry name" value="CYSTEINE-RICH RLK (RECEPTOR-LIKE PROTEIN KINASE) 8"/>
    <property type="match status" value="1"/>
</dbReference>
<gene>
    <name evidence="2" type="ORF">EZV62_023776</name>
</gene>
<dbReference type="Pfam" id="PF07727">
    <property type="entry name" value="RVT_2"/>
    <property type="match status" value="1"/>
</dbReference>
<evidence type="ECO:0000313" key="2">
    <source>
        <dbReference type="EMBL" id="TXG51252.1"/>
    </source>
</evidence>
<comment type="caution">
    <text evidence="2">The sequence shown here is derived from an EMBL/GenBank/DDBJ whole genome shotgun (WGS) entry which is preliminary data.</text>
</comment>
<dbReference type="OrthoDB" id="1740642at2759"/>
<organism evidence="2 3">
    <name type="scientific">Acer yangbiense</name>
    <dbReference type="NCBI Taxonomy" id="1000413"/>
    <lineage>
        <taxon>Eukaryota</taxon>
        <taxon>Viridiplantae</taxon>
        <taxon>Streptophyta</taxon>
        <taxon>Embryophyta</taxon>
        <taxon>Tracheophyta</taxon>
        <taxon>Spermatophyta</taxon>
        <taxon>Magnoliopsida</taxon>
        <taxon>eudicotyledons</taxon>
        <taxon>Gunneridae</taxon>
        <taxon>Pentapetalae</taxon>
        <taxon>rosids</taxon>
        <taxon>malvids</taxon>
        <taxon>Sapindales</taxon>
        <taxon>Sapindaceae</taxon>
        <taxon>Hippocastanoideae</taxon>
        <taxon>Acereae</taxon>
        <taxon>Acer</taxon>
    </lineage>
</organism>
<sequence>MFEEFKKAMTREFEMTDIGLMSYYLGIEVKQKEYGVFISQEGYARELLKKFKMNDCKPISTPIECGVKLSKYDEGEPVDATSFKSLVGSLRYLTYTRPNILYAVGLVSRYMKAPITTHLKTAKIILRYIKCFELCCDLELTVIQYRKFQVYNSDTEKVTIDGIHDEQSAEKRR</sequence>
<dbReference type="PANTHER" id="PTHR11439">
    <property type="entry name" value="GAG-POL-RELATED RETROTRANSPOSON"/>
    <property type="match status" value="1"/>
</dbReference>
<dbReference type="EMBL" id="VAHF01000011">
    <property type="protein sequence ID" value="TXG51252.1"/>
    <property type="molecule type" value="Genomic_DNA"/>
</dbReference>
<accession>A0A5C7H4B3</accession>
<keyword evidence="3" id="KW-1185">Reference proteome</keyword>
<dbReference type="InterPro" id="IPR013103">
    <property type="entry name" value="RVT_2"/>
</dbReference>